<protein>
    <submittedName>
        <fullName evidence="5">Nitrile hydratase subunit alpha</fullName>
    </submittedName>
</protein>
<dbReference type="PIRSF" id="PIRSF001426">
    <property type="entry name" value="NHase_alpha"/>
    <property type="match status" value="1"/>
</dbReference>
<comment type="similarity">
    <text evidence="1">Belongs to the nitrile hydratase subunit alpha family.</text>
</comment>
<feature type="domain" description="Nitrile hydratase alpha/Thiocyanate hydrolase gamma" evidence="4">
    <location>
        <begin position="17"/>
        <end position="204"/>
    </location>
</feature>
<keyword evidence="2 3" id="KW-0479">Metal-binding</keyword>
<feature type="binding site" evidence="3">
    <location>
        <position position="114"/>
    </location>
    <ligand>
        <name>Fe(3+)</name>
        <dbReference type="ChEBI" id="CHEBI:29034"/>
    </ligand>
</feature>
<feature type="binding site" evidence="3">
    <location>
        <position position="117"/>
    </location>
    <ligand>
        <name>Fe(3+)</name>
        <dbReference type="ChEBI" id="CHEBI:29034"/>
    </ligand>
</feature>
<keyword evidence="3" id="KW-0408">Iron</keyword>
<dbReference type="Gene3D" id="3.90.330.10">
    <property type="entry name" value="Nitrile hydratase alpha /Thiocyanate hydrolase gamma"/>
    <property type="match status" value="1"/>
</dbReference>
<evidence type="ECO:0000313" key="5">
    <source>
        <dbReference type="EMBL" id="SPM26657.1"/>
    </source>
</evidence>
<name>A0A2U3N550_9MYCO</name>
<proteinExistence type="inferred from homology"/>
<feature type="non-terminal residue" evidence="5">
    <location>
        <position position="1"/>
    </location>
</feature>
<reference evidence="5 6" key="1">
    <citation type="submission" date="2017-01" db="EMBL/GenBank/DDBJ databases">
        <authorList>
            <consortium name="Urmite Genomes"/>
        </authorList>
    </citation>
    <scope>NUCLEOTIDE SEQUENCE [LARGE SCALE GENOMIC DNA]</scope>
    <source>
        <strain evidence="5 6">AB308</strain>
    </source>
</reference>
<dbReference type="Proteomes" id="UP000241595">
    <property type="component" value="Unassembled WGS sequence"/>
</dbReference>
<dbReference type="GO" id="GO:0046914">
    <property type="term" value="F:transition metal ion binding"/>
    <property type="evidence" value="ECO:0007669"/>
    <property type="project" value="InterPro"/>
</dbReference>
<dbReference type="GO" id="GO:0003824">
    <property type="term" value="F:catalytic activity"/>
    <property type="evidence" value="ECO:0007669"/>
    <property type="project" value="InterPro"/>
</dbReference>
<gene>
    <name evidence="5" type="ORF">MTAB308_132</name>
</gene>
<dbReference type="InterPro" id="IPR004232">
    <property type="entry name" value="CN_Hdrtase_a/SCN_Hdrlase_g"/>
</dbReference>
<dbReference type="InterPro" id="IPR036648">
    <property type="entry name" value="CN_Hdrase_a/SCN_Hdrase_g_sf"/>
</dbReference>
<sequence>VSRNHSAHTDAQRAQITAGVAVLEQRLIERGAITGEQLDDILDTFTHRLGAHHGARYVARAWTDPQFKRNLLKDATAVVRRYGYDLRGASNRELPFLHLEVVENTDDVHSLVVCTLCSCYPTALLGPPPSWYKSIQYRARAVREPRVVLGEFGTHLDPAVQVRVWDSNADCRYLVLPRKPNGSEQLTEDQLAALVTRDCLIGTTQPVGPSPRPS</sequence>
<organism evidence="5 6">
    <name type="scientific">Mycobacterium terramassiliense</name>
    <dbReference type="NCBI Taxonomy" id="1841859"/>
    <lineage>
        <taxon>Bacteria</taxon>
        <taxon>Bacillati</taxon>
        <taxon>Actinomycetota</taxon>
        <taxon>Actinomycetes</taxon>
        <taxon>Mycobacteriales</taxon>
        <taxon>Mycobacteriaceae</taxon>
        <taxon>Mycobacterium</taxon>
    </lineage>
</organism>
<dbReference type="STRING" id="1841859.GCA_900157385_00126"/>
<dbReference type="Pfam" id="PF02979">
    <property type="entry name" value="NHase_alpha"/>
    <property type="match status" value="1"/>
</dbReference>
<dbReference type="EMBL" id="FTRV01000008">
    <property type="protein sequence ID" value="SPM26657.1"/>
    <property type="molecule type" value="Genomic_DNA"/>
</dbReference>
<evidence type="ECO:0000256" key="1">
    <source>
        <dbReference type="ARBA" id="ARBA00009363"/>
    </source>
</evidence>
<dbReference type="AlphaFoldDB" id="A0A2U3N550"/>
<keyword evidence="6" id="KW-1185">Reference proteome</keyword>
<accession>A0A2U3N550</accession>
<feature type="binding site" evidence="3">
    <location>
        <position position="119"/>
    </location>
    <ligand>
        <name>Fe(3+)</name>
        <dbReference type="ChEBI" id="CHEBI:29034"/>
    </ligand>
</feature>
<feature type="binding site" evidence="3">
    <location>
        <position position="118"/>
    </location>
    <ligand>
        <name>Fe(3+)</name>
        <dbReference type="ChEBI" id="CHEBI:29034"/>
    </ligand>
</feature>
<evidence type="ECO:0000259" key="4">
    <source>
        <dbReference type="Pfam" id="PF02979"/>
    </source>
</evidence>
<dbReference type="SUPFAM" id="SSF56209">
    <property type="entry name" value="Nitrile hydratase alpha chain"/>
    <property type="match status" value="1"/>
</dbReference>
<dbReference type="InterPro" id="IPR023900">
    <property type="entry name" value="CN_Hdrtase_asu/SCN_Hdrlase_gsu"/>
</dbReference>
<evidence type="ECO:0000256" key="3">
    <source>
        <dbReference type="PIRSR" id="PIRSR001426-1"/>
    </source>
</evidence>
<evidence type="ECO:0000256" key="2">
    <source>
        <dbReference type="ARBA" id="ARBA00022723"/>
    </source>
</evidence>
<evidence type="ECO:0000313" key="6">
    <source>
        <dbReference type="Proteomes" id="UP000241595"/>
    </source>
</evidence>